<dbReference type="PROSITE" id="PS51257">
    <property type="entry name" value="PROKAR_LIPOPROTEIN"/>
    <property type="match status" value="1"/>
</dbReference>
<protein>
    <recommendedName>
        <fullName evidence="3">Amine oxidase domain-containing protein</fullName>
    </recommendedName>
</protein>
<dbReference type="AlphaFoldDB" id="M4SAI9"/>
<dbReference type="OrthoDB" id="220163at2"/>
<dbReference type="InterPro" id="IPR036188">
    <property type="entry name" value="FAD/NAD-bd_sf"/>
</dbReference>
<sequence>MTDKKKIAILGGGVSAMTAACYLTEKDNWQNQYDITVYQMGWRLGGKGASGRNAEYGQRIEEHGLHVWFGAYVNSFKTLEKVYADLNRPSGAPLATFDQALKPHSFIALEENIEQNWKTWGIEFPLIPGNPADGNLDPTFWDLIQLIYYWLKKFTEQMTHLHVQKTKAATKEHDWFSHVVDVLKTNTHHIDDDIHATHQMMCSFIEKITHPVRKVTDQQMVEQHIKHQNALSGWINWLKQWIEQEFDHLLDEDDNLRHLYIGADLAITSIKGIIEDDVYQKGFGYLNQWDLREWLTIHGANFKYTVNSAPIRGFYDLVFGYENGDFSKPNLEAGVSMLAMLRIALCYHGGVMWKMQAGMGDVIFAPIYELLKRRGVKFEYFHKVDELIPNQSNDQIEKVLITEQVKLKSADYHPFVDVNGLPCWPSKPNYSQIDDTQAALLQNNNINLESHWSNWPDVYKSHFGQTLPQKTLTLGADFDQVIFGISVAGLEHICPQLLANDTRLKTCSEKIKTVATQAFQVWTDIEYSELGFGRKPEDDEEPILSGFVEPYDTWAAMNQLLCREDWPKDCEPKNVAYFCSAQPISEYPPASDHSFPVQCAQQAKDNATAYLTNDVHHLWPNVAIKGTFNWSILTDISTQVGEKRFDSQYWRSNVDPSERYVLSVKDSSQYRLATNSTLYSNLFITGDWISTGVNAGCVEAATMAGMETSRAVCGFPEVINGEHGFEPYKNNR</sequence>
<organism evidence="1 2">
    <name type="scientific">Paraglaciecola psychrophila 170</name>
    <dbReference type="NCBI Taxonomy" id="1129794"/>
    <lineage>
        <taxon>Bacteria</taxon>
        <taxon>Pseudomonadati</taxon>
        <taxon>Pseudomonadota</taxon>
        <taxon>Gammaproteobacteria</taxon>
        <taxon>Alteromonadales</taxon>
        <taxon>Alteromonadaceae</taxon>
        <taxon>Paraglaciecola</taxon>
    </lineage>
</organism>
<evidence type="ECO:0000313" key="2">
    <source>
        <dbReference type="Proteomes" id="UP000011864"/>
    </source>
</evidence>
<keyword evidence="2" id="KW-1185">Reference proteome</keyword>
<dbReference type="STRING" id="1129794.C427_5598"/>
<dbReference type="InterPro" id="IPR050703">
    <property type="entry name" value="Flavin_MAO"/>
</dbReference>
<dbReference type="KEGG" id="gps:C427_5598"/>
<gene>
    <name evidence="1" type="ORF">C427_5598</name>
</gene>
<evidence type="ECO:0008006" key="3">
    <source>
        <dbReference type="Google" id="ProtNLM"/>
    </source>
</evidence>
<dbReference type="Pfam" id="PF13450">
    <property type="entry name" value="NAD_binding_8"/>
    <property type="match status" value="1"/>
</dbReference>
<dbReference type="PATRIC" id="fig|1129794.4.peg.5575"/>
<evidence type="ECO:0000313" key="1">
    <source>
        <dbReference type="EMBL" id="AGH47692.1"/>
    </source>
</evidence>
<dbReference type="GO" id="GO:0016491">
    <property type="term" value="F:oxidoreductase activity"/>
    <property type="evidence" value="ECO:0007669"/>
    <property type="project" value="UniProtKB-ARBA"/>
</dbReference>
<name>M4SAI9_9ALTE</name>
<dbReference type="EMBL" id="CP003837">
    <property type="protein sequence ID" value="AGH47692.1"/>
    <property type="molecule type" value="Genomic_DNA"/>
</dbReference>
<dbReference type="HOGENOM" id="CLU_010966_0_0_6"/>
<dbReference type="Gene3D" id="3.50.50.60">
    <property type="entry name" value="FAD/NAD(P)-binding domain"/>
    <property type="match status" value="1"/>
</dbReference>
<reference evidence="1 2" key="1">
    <citation type="journal article" date="2013" name="Genome Announc.">
        <title>Complete Genome Sequence of Glaciecola psychrophila Strain 170T.</title>
        <authorList>
            <person name="Yin J."/>
            <person name="Chen J."/>
            <person name="Liu G."/>
            <person name="Yu Y."/>
            <person name="Song L."/>
            <person name="Wang X."/>
            <person name="Qu X."/>
        </authorList>
    </citation>
    <scope>NUCLEOTIDE SEQUENCE [LARGE SCALE GENOMIC DNA]</scope>
    <source>
        <strain evidence="1 2">170</strain>
    </source>
</reference>
<dbReference type="RefSeq" id="WP_015431439.1">
    <property type="nucleotide sequence ID" value="NC_020514.1"/>
</dbReference>
<dbReference type="PANTHER" id="PTHR43563:SF1">
    <property type="entry name" value="AMINE OXIDASE [FLAVIN-CONTAINING] B"/>
    <property type="match status" value="1"/>
</dbReference>
<dbReference type="Proteomes" id="UP000011864">
    <property type="component" value="Chromosome"/>
</dbReference>
<proteinExistence type="predicted"/>
<dbReference type="eggNOG" id="COG0665">
    <property type="taxonomic scope" value="Bacteria"/>
</dbReference>
<dbReference type="SUPFAM" id="SSF51905">
    <property type="entry name" value="FAD/NAD(P)-binding domain"/>
    <property type="match status" value="1"/>
</dbReference>
<accession>M4SAI9</accession>
<dbReference type="PANTHER" id="PTHR43563">
    <property type="entry name" value="AMINE OXIDASE"/>
    <property type="match status" value="1"/>
</dbReference>
<dbReference type="eggNOG" id="COG3349">
    <property type="taxonomic scope" value="Bacteria"/>
</dbReference>